<feature type="domain" description="Metalloprotease TldD/E N-terminal" evidence="2">
    <location>
        <begin position="28"/>
        <end position="88"/>
    </location>
</feature>
<dbReference type="NCBIfam" id="NF008268">
    <property type="entry name" value="PRK11040.1"/>
    <property type="match status" value="1"/>
</dbReference>
<organism evidence="5 6">
    <name type="scientific">Pelistega ratti</name>
    <dbReference type="NCBI Taxonomy" id="2652177"/>
    <lineage>
        <taxon>Bacteria</taxon>
        <taxon>Pseudomonadati</taxon>
        <taxon>Pseudomonadota</taxon>
        <taxon>Betaproteobacteria</taxon>
        <taxon>Burkholderiales</taxon>
        <taxon>Alcaligenaceae</taxon>
        <taxon>Pelistega</taxon>
    </lineage>
</organism>
<evidence type="ECO:0000313" key="5">
    <source>
        <dbReference type="EMBL" id="NEN75342.1"/>
    </source>
</evidence>
<dbReference type="GO" id="GO:0005829">
    <property type="term" value="C:cytosol"/>
    <property type="evidence" value="ECO:0007669"/>
    <property type="project" value="TreeGrafter"/>
</dbReference>
<reference evidence="5 6" key="1">
    <citation type="submission" date="2020-02" db="EMBL/GenBank/DDBJ databases">
        <title>Pelistega sp. NLN82 were isolated from wild rodents of the Hainan Island.</title>
        <authorList>
            <person name="Niu N."/>
            <person name="Zhou J."/>
        </authorList>
    </citation>
    <scope>NUCLEOTIDE SEQUENCE [LARGE SCALE GENOMIC DNA]</scope>
    <source>
        <strain evidence="5 6">NLN82</strain>
    </source>
</reference>
<dbReference type="Gene3D" id="3.30.2290.10">
    <property type="entry name" value="PmbA/TldD superfamily"/>
    <property type="match status" value="1"/>
</dbReference>
<protein>
    <submittedName>
        <fullName evidence="5">Metalloprotease PmbA</fullName>
    </submittedName>
</protein>
<name>A0A6L9Y4F0_9BURK</name>
<dbReference type="RefSeq" id="WP_163764027.1">
    <property type="nucleotide sequence ID" value="NZ_JAAGYR010000004.1"/>
</dbReference>
<dbReference type="InterPro" id="IPR047657">
    <property type="entry name" value="PmbA"/>
</dbReference>
<keyword evidence="5" id="KW-0378">Hydrolase</keyword>
<dbReference type="SUPFAM" id="SSF111283">
    <property type="entry name" value="Putative modulator of DNA gyrase, PmbA/TldD"/>
    <property type="match status" value="1"/>
</dbReference>
<proteinExistence type="inferred from homology"/>
<dbReference type="EMBL" id="JAAGYR010000004">
    <property type="protein sequence ID" value="NEN75342.1"/>
    <property type="molecule type" value="Genomic_DNA"/>
</dbReference>
<comment type="caution">
    <text evidence="5">The sequence shown here is derived from an EMBL/GenBank/DDBJ whole genome shotgun (WGS) entry which is preliminary data.</text>
</comment>
<keyword evidence="5" id="KW-0645">Protease</keyword>
<accession>A0A6L9Y4F0</accession>
<keyword evidence="5" id="KW-0482">Metalloprotease</keyword>
<dbReference type="InterPro" id="IPR035068">
    <property type="entry name" value="TldD/PmbA_N"/>
</dbReference>
<evidence type="ECO:0000259" key="4">
    <source>
        <dbReference type="Pfam" id="PF19290"/>
    </source>
</evidence>
<dbReference type="InterPro" id="IPR036059">
    <property type="entry name" value="TldD/PmbA_sf"/>
</dbReference>
<evidence type="ECO:0000259" key="3">
    <source>
        <dbReference type="Pfam" id="PF19289"/>
    </source>
</evidence>
<dbReference type="InterPro" id="IPR045570">
    <property type="entry name" value="Metalloprtase-TldD/E_cen_dom"/>
</dbReference>
<dbReference type="Pfam" id="PF19290">
    <property type="entry name" value="PmbA_TldD_2nd"/>
    <property type="match status" value="1"/>
</dbReference>
<evidence type="ECO:0000256" key="1">
    <source>
        <dbReference type="ARBA" id="ARBA00005836"/>
    </source>
</evidence>
<dbReference type="InterPro" id="IPR045569">
    <property type="entry name" value="Metalloprtase-TldD/E_C"/>
</dbReference>
<feature type="domain" description="Metalloprotease TldD/E C-terminal" evidence="3">
    <location>
        <begin position="229"/>
        <end position="441"/>
    </location>
</feature>
<comment type="similarity">
    <text evidence="1">Belongs to the peptidase U62 family.</text>
</comment>
<dbReference type="Pfam" id="PF01523">
    <property type="entry name" value="PmbA_TldD_1st"/>
    <property type="match status" value="1"/>
</dbReference>
<sequence length="442" mass="47699">MKINFEELVQLALAEAKKLGATQSVAEISESNGMSVSVRKAEIETVEQTNDRSLGVTVYKGKARASASTSSLTPDAIKDTVKAAWNIAQYTNEDEFAGLPEVEDLATEFPDLKLYKPWHISSQEAIDIALATEKAALTYDKMISNSEGASVNTSTGRFVLANSLGFMAGYPYSSHSFSVAIIAGKGKQMQRDYWYTANRYPERLSNPKAVGEYAAQRALSRLGAKRIPTGKYPVLFEAPLAIGLLGAFTQAISGGALYRKSSFLCDSLGKQVMANHLDIVDDPFVIGGMGSSAFDEEGVKTQKRHLLTQGMLQGYLLSTYTARKLGLPVTGNAGGSHNLSLLSSHTKKKDTLEVMLKKMGTGLFVTELMGQGINYVTGDYSRGAFGYWVENGVIQHAVQEITIAGNLKDMFQQIIAVGSDSYTRGSKTTGSILIEQMSVAGL</sequence>
<dbReference type="PANTHER" id="PTHR43421">
    <property type="entry name" value="METALLOPROTEASE PMBA"/>
    <property type="match status" value="1"/>
</dbReference>
<dbReference type="InterPro" id="IPR002510">
    <property type="entry name" value="Metalloprtase-TldD/E_N"/>
</dbReference>
<dbReference type="AlphaFoldDB" id="A0A6L9Y4F0"/>
<dbReference type="GO" id="GO:0006508">
    <property type="term" value="P:proteolysis"/>
    <property type="evidence" value="ECO:0007669"/>
    <property type="project" value="UniProtKB-KW"/>
</dbReference>
<evidence type="ECO:0000313" key="6">
    <source>
        <dbReference type="Proteomes" id="UP000477651"/>
    </source>
</evidence>
<evidence type="ECO:0000259" key="2">
    <source>
        <dbReference type="Pfam" id="PF01523"/>
    </source>
</evidence>
<keyword evidence="6" id="KW-1185">Reference proteome</keyword>
<feature type="domain" description="Metalloprotease TldD/E central" evidence="4">
    <location>
        <begin position="116"/>
        <end position="222"/>
    </location>
</feature>
<dbReference type="Pfam" id="PF19289">
    <property type="entry name" value="PmbA_TldD_3rd"/>
    <property type="match status" value="1"/>
</dbReference>
<dbReference type="Proteomes" id="UP000477651">
    <property type="component" value="Unassembled WGS sequence"/>
</dbReference>
<gene>
    <name evidence="5" type="primary">pmbA</name>
    <name evidence="5" type="ORF">F9B74_03240</name>
</gene>
<dbReference type="PANTHER" id="PTHR43421:SF1">
    <property type="entry name" value="METALLOPROTEASE PMBA"/>
    <property type="match status" value="1"/>
</dbReference>
<dbReference type="GO" id="GO:0008237">
    <property type="term" value="F:metallopeptidase activity"/>
    <property type="evidence" value="ECO:0007669"/>
    <property type="project" value="UniProtKB-KW"/>
</dbReference>